<comment type="caution">
    <text evidence="2">The sequence shown here is derived from an EMBL/GenBank/DDBJ whole genome shotgun (WGS) entry which is preliminary data.</text>
</comment>
<keyword evidence="1" id="KW-0812">Transmembrane</keyword>
<evidence type="ECO:0000313" key="3">
    <source>
        <dbReference type="Proteomes" id="UP001139157"/>
    </source>
</evidence>
<feature type="transmembrane region" description="Helical" evidence="1">
    <location>
        <begin position="169"/>
        <end position="187"/>
    </location>
</feature>
<keyword evidence="3" id="KW-1185">Reference proteome</keyword>
<feature type="transmembrane region" description="Helical" evidence="1">
    <location>
        <begin position="20"/>
        <end position="39"/>
    </location>
</feature>
<dbReference type="Proteomes" id="UP001139157">
    <property type="component" value="Unassembled WGS sequence"/>
</dbReference>
<proteinExistence type="predicted"/>
<name>A0A9X2E9B6_9NOCA</name>
<sequence>MTVERQRSAESSRDTARALVPAVAVGASLFIGAGIAQGLTRDGFDMVKHPLSLLSTGEWGWINIANFVVSGLLYLAGAYGIGRVLHGQPGGVWGPRWLALNGIGLIAGGLFVADPSFGFPAGAPPLEPDTMSWHGMLHGVAPMVGAVGFIGAAVVFAWRWRRAGRSGSAALTVVMLIGYLVLAAMPTNMRNAEGYYNFVPLWIAGVVAAAWMSLLSARILAETRDAA</sequence>
<reference evidence="2" key="1">
    <citation type="submission" date="2022-06" db="EMBL/GenBank/DDBJ databases">
        <title>Novel species in genus nocardia.</title>
        <authorList>
            <person name="Li F."/>
        </authorList>
    </citation>
    <scope>NUCLEOTIDE SEQUENCE</scope>
    <source>
        <strain evidence="2">CDC141</strain>
    </source>
</reference>
<feature type="transmembrane region" description="Helical" evidence="1">
    <location>
        <begin position="93"/>
        <end position="113"/>
    </location>
</feature>
<feature type="transmembrane region" description="Helical" evidence="1">
    <location>
        <begin position="199"/>
        <end position="221"/>
    </location>
</feature>
<dbReference type="Pfam" id="PF06197">
    <property type="entry name" value="DUF998"/>
    <property type="match status" value="1"/>
</dbReference>
<organism evidence="2 3">
    <name type="scientific">Nocardia pulmonis</name>
    <dbReference type="NCBI Taxonomy" id="2951408"/>
    <lineage>
        <taxon>Bacteria</taxon>
        <taxon>Bacillati</taxon>
        <taxon>Actinomycetota</taxon>
        <taxon>Actinomycetes</taxon>
        <taxon>Mycobacteriales</taxon>
        <taxon>Nocardiaceae</taxon>
        <taxon>Nocardia</taxon>
    </lineage>
</organism>
<gene>
    <name evidence="2" type="ORF">NDR86_10465</name>
</gene>
<keyword evidence="1" id="KW-1133">Transmembrane helix</keyword>
<feature type="transmembrane region" description="Helical" evidence="1">
    <location>
        <begin position="133"/>
        <end position="157"/>
    </location>
</feature>
<dbReference type="AlphaFoldDB" id="A0A9X2E9B6"/>
<evidence type="ECO:0000256" key="1">
    <source>
        <dbReference type="SAM" id="Phobius"/>
    </source>
</evidence>
<accession>A0A9X2E9B6</accession>
<evidence type="ECO:0000313" key="2">
    <source>
        <dbReference type="EMBL" id="MCM6773893.1"/>
    </source>
</evidence>
<feature type="transmembrane region" description="Helical" evidence="1">
    <location>
        <begin position="59"/>
        <end position="81"/>
    </location>
</feature>
<keyword evidence="1" id="KW-0472">Membrane</keyword>
<dbReference type="InterPro" id="IPR009339">
    <property type="entry name" value="DUF998"/>
</dbReference>
<protein>
    <submittedName>
        <fullName evidence="2">DUF998 domain-containing protein</fullName>
    </submittedName>
</protein>
<dbReference type="RefSeq" id="WP_251910970.1">
    <property type="nucleotide sequence ID" value="NZ_JAMRXG010000004.1"/>
</dbReference>
<dbReference type="EMBL" id="JAMRXG010000004">
    <property type="protein sequence ID" value="MCM6773893.1"/>
    <property type="molecule type" value="Genomic_DNA"/>
</dbReference>